<evidence type="ECO:0000313" key="2">
    <source>
        <dbReference type="Proteomes" id="UP000053051"/>
    </source>
</evidence>
<protein>
    <submittedName>
        <fullName evidence="1">Uncharacterized protein</fullName>
    </submittedName>
</protein>
<reference evidence="2" key="2">
    <citation type="submission" date="2016-01" db="EMBL/GenBank/DDBJ databases">
        <title>Diatom-associated endosymboitic cyanobacterium lacks core nitrogen metabolism enzymes.</title>
        <authorList>
            <person name="Hilton J.A."/>
            <person name="Foster R.A."/>
            <person name="Tripp H.J."/>
            <person name="Carter B.J."/>
            <person name="Zehr J.P."/>
            <person name="Villareal T.A."/>
        </authorList>
    </citation>
    <scope>NUCLEOTIDE SEQUENCE [LARGE SCALE GENOMIC DNA]</scope>
    <source>
        <strain evidence="2">HH01</strain>
    </source>
</reference>
<reference evidence="1 2" key="1">
    <citation type="submission" date="2012-05" db="EMBL/GenBank/DDBJ databases">
        <authorList>
            <person name="Hilton J."/>
        </authorList>
    </citation>
    <scope>NUCLEOTIDE SEQUENCE [LARGE SCALE GENOMIC DNA]</scope>
    <source>
        <strain evidence="1 2">HH01</strain>
    </source>
</reference>
<evidence type="ECO:0000313" key="1">
    <source>
        <dbReference type="EMBL" id="CCH66942.1"/>
    </source>
</evidence>
<dbReference type="STRING" id="1165094.RINTHH_7870"/>
<dbReference type="AlphaFoldDB" id="M1WYL6"/>
<keyword evidence="2" id="KW-1185">Reference proteome</keyword>
<gene>
    <name evidence="1" type="ORF">RINTHH_7870</name>
</gene>
<accession>M1WYL6</accession>
<comment type="caution">
    <text evidence="1">The sequence shown here is derived from an EMBL/GenBank/DDBJ whole genome shotgun (WGS) entry which is preliminary data.</text>
</comment>
<organism evidence="1 2">
    <name type="scientific">Richelia intracellularis HH01</name>
    <dbReference type="NCBI Taxonomy" id="1165094"/>
    <lineage>
        <taxon>Bacteria</taxon>
        <taxon>Bacillati</taxon>
        <taxon>Cyanobacteriota</taxon>
        <taxon>Cyanophyceae</taxon>
        <taxon>Nostocales</taxon>
        <taxon>Nostocaceae</taxon>
        <taxon>Richelia</taxon>
    </lineage>
</organism>
<dbReference type="EMBL" id="CAIY01000029">
    <property type="protein sequence ID" value="CCH66942.1"/>
    <property type="molecule type" value="Genomic_DNA"/>
</dbReference>
<proteinExistence type="predicted"/>
<sequence length="44" mass="4867">MGITFAHLNLKTTQIVKLYKEDIVRDTTPIVTGNLCFPSTGLES</sequence>
<name>M1WYL6_9NOST</name>
<dbReference type="Proteomes" id="UP000053051">
    <property type="component" value="Unassembled WGS sequence"/>
</dbReference>